<dbReference type="EMBL" id="CP034413">
    <property type="protein sequence ID" value="QQL05832.1"/>
    <property type="molecule type" value="Genomic_DNA"/>
</dbReference>
<evidence type="ECO:0000313" key="2">
    <source>
        <dbReference type="Proteomes" id="UP000298642"/>
    </source>
</evidence>
<dbReference type="GeneID" id="89520986"/>
<keyword evidence="2" id="KW-1185">Reference proteome</keyword>
<proteinExistence type="predicted"/>
<dbReference type="AlphaFoldDB" id="A0A7T7D8S7"/>
<protein>
    <submittedName>
        <fullName evidence="1">Uncharacterized protein</fullName>
    </submittedName>
</protein>
<accession>A0A7T7D8S7</accession>
<reference evidence="2" key="1">
    <citation type="submission" date="2018-12" db="EMBL/GenBank/DDBJ databases">
        <title>Dusodibacter welbiota gen. nov., sp. nov., isolated from human faeces and emended description of the Oscillibacter genus.</title>
        <authorList>
            <person name="Le Roy T."/>
            <person name="Van der Smissen P."/>
            <person name="Delzenne N."/>
            <person name="Muccioli G."/>
            <person name="Collet J.F."/>
            <person name="Cani P.D."/>
        </authorList>
    </citation>
    <scope>NUCLEOTIDE SEQUENCE [LARGE SCALE GENOMIC DNA]</scope>
    <source>
        <strain evidence="2">J115</strain>
    </source>
</reference>
<dbReference type="KEGG" id="obj:EIO64_18735"/>
<name>A0A7T7D8S7_9FIRM</name>
<dbReference type="Proteomes" id="UP000298642">
    <property type="component" value="Chromosome"/>
</dbReference>
<dbReference type="RefSeq" id="WP_158629839.1">
    <property type="nucleotide sequence ID" value="NZ_CP034413.3"/>
</dbReference>
<evidence type="ECO:0000313" key="1">
    <source>
        <dbReference type="EMBL" id="QQL05832.1"/>
    </source>
</evidence>
<gene>
    <name evidence="1" type="ORF">EIO64_18735</name>
</gene>
<sequence length="49" mass="5427">MTTDRNVNSRLKALPVDWNYTIPFGPLHAHGSAVTVKRFLSAARAVFSL</sequence>
<organism evidence="1 2">
    <name type="scientific">Dysosmobacter welbionis</name>
    <dbReference type="NCBI Taxonomy" id="2093857"/>
    <lineage>
        <taxon>Bacteria</taxon>
        <taxon>Bacillati</taxon>
        <taxon>Bacillota</taxon>
        <taxon>Clostridia</taxon>
        <taxon>Eubacteriales</taxon>
        <taxon>Oscillospiraceae</taxon>
        <taxon>Dysosmobacter</taxon>
    </lineage>
</organism>